<keyword evidence="4" id="KW-0804">Transcription</keyword>
<evidence type="ECO:0000256" key="3">
    <source>
        <dbReference type="ARBA" id="ARBA00023125"/>
    </source>
</evidence>
<evidence type="ECO:0000256" key="5">
    <source>
        <dbReference type="ARBA" id="ARBA00023242"/>
    </source>
</evidence>
<keyword evidence="2" id="KW-0805">Transcription regulation</keyword>
<keyword evidence="3" id="KW-0238">DNA-binding</keyword>
<comment type="caution">
    <text evidence="8">The sequence shown here is derived from an EMBL/GenBank/DDBJ whole genome shotgun (WGS) entry which is preliminary data.</text>
</comment>
<keyword evidence="5" id="KW-0539">Nucleus</keyword>
<dbReference type="PANTHER" id="PTHR31845">
    <property type="entry name" value="FINGER DOMAIN PROTEIN, PUTATIVE-RELATED"/>
    <property type="match status" value="1"/>
</dbReference>
<evidence type="ECO:0000256" key="1">
    <source>
        <dbReference type="ARBA" id="ARBA00004123"/>
    </source>
</evidence>
<comment type="subcellular location">
    <subcellularLocation>
        <location evidence="1">Nucleus</location>
    </subcellularLocation>
</comment>
<dbReference type="InterPro" id="IPR051089">
    <property type="entry name" value="prtT"/>
</dbReference>
<evidence type="ECO:0000259" key="7">
    <source>
        <dbReference type="SMART" id="SM00906"/>
    </source>
</evidence>
<evidence type="ECO:0000256" key="6">
    <source>
        <dbReference type="SAM" id="MobiDB-lite"/>
    </source>
</evidence>
<dbReference type="SMART" id="SM00906">
    <property type="entry name" value="Fungal_trans"/>
    <property type="match status" value="1"/>
</dbReference>
<feature type="compositionally biased region" description="Low complexity" evidence="6">
    <location>
        <begin position="7"/>
        <end position="24"/>
    </location>
</feature>
<proteinExistence type="predicted"/>
<feature type="compositionally biased region" description="Acidic residues" evidence="6">
    <location>
        <begin position="111"/>
        <end position="135"/>
    </location>
</feature>
<sequence>MEPSPSPSACDPPCDDSSPSPGSPSKREYLLAQIRQKDIIIEKLLRELHNPYAATPLSIASYRMATSPSDHNNRNVIAWLDRLEESVQAAGRSGGTEAFKIDSRLRPGTGDGDEESDDEDDTERGSANDDDAEAEAEAKLQALPDATVPLGLLAHLSLDNPKTKKGKKRAGAEGSENEEVGVANETYFLPGPAFDLSIRASLIENHSPPEILVHGLVTPDDVDKLFDIFYTRLNVHVTLLDREIHTVQSTFARCPFLFTVVCAISSRYYKDKSEIYPIAMHFARRAAADGLLNGWKSVELAQAYILLSTYAVPARRWEEDRSWLYIGLAIRIATDLNLHQLSTVKPRNDQHKREILNQERLWLICHNLDRSMATQFGKPSTIREDYIIRNSENWYKRSPLNHQWDCGLSSYTQLLRIMARFHEEIYSDPNSPTGLNQNLDFREMSVRHDESLTHYFEEWTRRFKDDTDMQDPACAFRASLLPFLTSYSRLVMYSFGFQQAYKRGIQPEDQTVLDNCFQAAKSVILCMIDTLCPSGYMRFSPDGHFIFASFASAFLLKLMRPEFKSLITSAQESEIFDLIGRLIQTLGSPEIAIDERHTPKLHARFLAGLLTKHRRDTATAGRIQTQQQPPPSQVSPHSQVSSSGSTHTFSASGSAGTSPGDTAFPGGSMGYAGEGHLILGSGQGEPVYQEDTAYAAGTGPLEVFDFGAVAGQGIETLGALQALQNPSYWRDMMMPGYSWPENNDSYGLNGNMGGFGQNFGALQTAEVGLFG</sequence>
<gene>
    <name evidence="8" type="ORF">C8Q71DRAFT_855432</name>
</gene>
<accession>A0ABQ8KNZ9</accession>
<name>A0ABQ8KNZ9_9APHY</name>
<dbReference type="InterPro" id="IPR007219">
    <property type="entry name" value="XnlR_reg_dom"/>
</dbReference>
<feature type="region of interest" description="Disordered" evidence="6">
    <location>
        <begin position="90"/>
        <end position="136"/>
    </location>
</feature>
<dbReference type="Proteomes" id="UP000814176">
    <property type="component" value="Unassembled WGS sequence"/>
</dbReference>
<evidence type="ECO:0000256" key="4">
    <source>
        <dbReference type="ARBA" id="ARBA00023163"/>
    </source>
</evidence>
<evidence type="ECO:0000313" key="9">
    <source>
        <dbReference type="Proteomes" id="UP000814176"/>
    </source>
</evidence>
<feature type="region of interest" description="Disordered" evidence="6">
    <location>
        <begin position="1"/>
        <end position="26"/>
    </location>
</feature>
<dbReference type="GeneID" id="72007908"/>
<feature type="domain" description="Xylanolytic transcriptional activator regulatory" evidence="7">
    <location>
        <begin position="322"/>
        <end position="398"/>
    </location>
</feature>
<dbReference type="EMBL" id="JADCUA010000005">
    <property type="protein sequence ID" value="KAH9840147.1"/>
    <property type="molecule type" value="Genomic_DNA"/>
</dbReference>
<feature type="compositionally biased region" description="Low complexity" evidence="6">
    <location>
        <begin position="634"/>
        <end position="660"/>
    </location>
</feature>
<keyword evidence="9" id="KW-1185">Reference proteome</keyword>
<dbReference type="Pfam" id="PF04082">
    <property type="entry name" value="Fungal_trans"/>
    <property type="match status" value="1"/>
</dbReference>
<evidence type="ECO:0000256" key="2">
    <source>
        <dbReference type="ARBA" id="ARBA00023015"/>
    </source>
</evidence>
<protein>
    <recommendedName>
        <fullName evidence="7">Xylanolytic transcriptional activator regulatory domain-containing protein</fullName>
    </recommendedName>
</protein>
<dbReference type="PANTHER" id="PTHR31845:SF19">
    <property type="entry name" value="TRANSCRIPTION FACTOR DOMAIN-CONTAINING PROTEIN"/>
    <property type="match status" value="1"/>
</dbReference>
<organism evidence="8 9">
    <name type="scientific">Rhodofomes roseus</name>
    <dbReference type="NCBI Taxonomy" id="34475"/>
    <lineage>
        <taxon>Eukaryota</taxon>
        <taxon>Fungi</taxon>
        <taxon>Dikarya</taxon>
        <taxon>Basidiomycota</taxon>
        <taxon>Agaricomycotina</taxon>
        <taxon>Agaricomycetes</taxon>
        <taxon>Polyporales</taxon>
        <taxon>Rhodofomes</taxon>
    </lineage>
</organism>
<evidence type="ECO:0000313" key="8">
    <source>
        <dbReference type="EMBL" id="KAH9840147.1"/>
    </source>
</evidence>
<reference evidence="8 9" key="1">
    <citation type="journal article" date="2021" name="Environ. Microbiol.">
        <title>Gene family expansions and transcriptome signatures uncover fungal adaptations to wood decay.</title>
        <authorList>
            <person name="Hage H."/>
            <person name="Miyauchi S."/>
            <person name="Viragh M."/>
            <person name="Drula E."/>
            <person name="Min B."/>
            <person name="Chaduli D."/>
            <person name="Navarro D."/>
            <person name="Favel A."/>
            <person name="Norest M."/>
            <person name="Lesage-Meessen L."/>
            <person name="Balint B."/>
            <person name="Merenyi Z."/>
            <person name="de Eugenio L."/>
            <person name="Morin E."/>
            <person name="Martinez A.T."/>
            <person name="Baldrian P."/>
            <person name="Stursova M."/>
            <person name="Martinez M.J."/>
            <person name="Novotny C."/>
            <person name="Magnuson J.K."/>
            <person name="Spatafora J.W."/>
            <person name="Maurice S."/>
            <person name="Pangilinan J."/>
            <person name="Andreopoulos W."/>
            <person name="LaButti K."/>
            <person name="Hundley H."/>
            <person name="Na H."/>
            <person name="Kuo A."/>
            <person name="Barry K."/>
            <person name="Lipzen A."/>
            <person name="Henrissat B."/>
            <person name="Riley R."/>
            <person name="Ahrendt S."/>
            <person name="Nagy L.G."/>
            <person name="Grigoriev I.V."/>
            <person name="Martin F."/>
            <person name="Rosso M.N."/>
        </authorList>
    </citation>
    <scope>NUCLEOTIDE SEQUENCE [LARGE SCALE GENOMIC DNA]</scope>
    <source>
        <strain evidence="8 9">CIRM-BRFM 1785</strain>
    </source>
</reference>
<dbReference type="RefSeq" id="XP_047781797.1">
    <property type="nucleotide sequence ID" value="XM_047927176.1"/>
</dbReference>
<feature type="region of interest" description="Disordered" evidence="6">
    <location>
        <begin position="618"/>
        <end position="667"/>
    </location>
</feature>
<dbReference type="CDD" id="cd12148">
    <property type="entry name" value="fungal_TF_MHR"/>
    <property type="match status" value="1"/>
</dbReference>